<keyword evidence="4" id="KW-0378">Hydrolase</keyword>
<keyword evidence="3 7" id="KW-0812">Transmembrane</keyword>
<dbReference type="PRINTS" id="PR00781">
    <property type="entry name" value="LIPOSIGPTASE"/>
</dbReference>
<sequence length="155" mass="17669">MAVSAVIIGLDQVTKTLIKNYLNLFDSVPVVENFFHFTFITNSGMAFGLNFPGGIYFFTIASFILTCVLFWLLWKERYSSIYIRLSLAFIIGGAIGNLIDRILYREVVDFLDFMIGDHHWYIFNLADASVSIGMAILVIRTMFFTPKQSDTILSH</sequence>
<evidence type="ECO:0000256" key="5">
    <source>
        <dbReference type="ARBA" id="ARBA00022989"/>
    </source>
</evidence>
<dbReference type="HAMAP" id="MF_00161">
    <property type="entry name" value="LspA"/>
    <property type="match status" value="1"/>
</dbReference>
<dbReference type="PANTHER" id="PTHR33695">
    <property type="entry name" value="LIPOPROTEIN SIGNAL PEPTIDASE"/>
    <property type="match status" value="1"/>
</dbReference>
<reference evidence="8" key="1">
    <citation type="submission" date="2018-05" db="EMBL/GenBank/DDBJ databases">
        <authorList>
            <person name="Lanie J.A."/>
            <person name="Ng W.-L."/>
            <person name="Kazmierczak K.M."/>
            <person name="Andrzejewski T.M."/>
            <person name="Davidsen T.M."/>
            <person name="Wayne K.J."/>
            <person name="Tettelin H."/>
            <person name="Glass J.I."/>
            <person name="Rusch D."/>
            <person name="Podicherti R."/>
            <person name="Tsui H.-C.T."/>
            <person name="Winkler M.E."/>
        </authorList>
    </citation>
    <scope>NUCLEOTIDE SEQUENCE</scope>
</reference>
<evidence type="ECO:0000256" key="6">
    <source>
        <dbReference type="ARBA" id="ARBA00023136"/>
    </source>
</evidence>
<dbReference type="NCBIfam" id="TIGR00077">
    <property type="entry name" value="lspA"/>
    <property type="match status" value="1"/>
</dbReference>
<evidence type="ECO:0000256" key="1">
    <source>
        <dbReference type="ARBA" id="ARBA00022475"/>
    </source>
</evidence>
<proteinExistence type="inferred from homology"/>
<gene>
    <name evidence="8" type="ORF">METZ01_LOCUS303774</name>
</gene>
<dbReference type="EMBL" id="UINC01095105">
    <property type="protein sequence ID" value="SVC50920.1"/>
    <property type="molecule type" value="Genomic_DNA"/>
</dbReference>
<dbReference type="GO" id="GO:0006508">
    <property type="term" value="P:proteolysis"/>
    <property type="evidence" value="ECO:0007669"/>
    <property type="project" value="UniProtKB-KW"/>
</dbReference>
<dbReference type="InterPro" id="IPR001872">
    <property type="entry name" value="Peptidase_A8"/>
</dbReference>
<feature type="transmembrane region" description="Helical" evidence="7">
    <location>
        <begin position="81"/>
        <end position="99"/>
    </location>
</feature>
<dbReference type="GO" id="GO:0016020">
    <property type="term" value="C:membrane"/>
    <property type="evidence" value="ECO:0007669"/>
    <property type="project" value="InterPro"/>
</dbReference>
<evidence type="ECO:0000256" key="3">
    <source>
        <dbReference type="ARBA" id="ARBA00022692"/>
    </source>
</evidence>
<dbReference type="AlphaFoldDB" id="A0A382MQQ3"/>
<feature type="transmembrane region" description="Helical" evidence="7">
    <location>
        <begin position="55"/>
        <end position="74"/>
    </location>
</feature>
<evidence type="ECO:0000256" key="7">
    <source>
        <dbReference type="SAM" id="Phobius"/>
    </source>
</evidence>
<protein>
    <recommendedName>
        <fullName evidence="9">Lipoprotein signal peptidase</fullName>
    </recommendedName>
</protein>
<keyword evidence="6 7" id="KW-0472">Membrane</keyword>
<dbReference type="GO" id="GO:0004190">
    <property type="term" value="F:aspartic-type endopeptidase activity"/>
    <property type="evidence" value="ECO:0007669"/>
    <property type="project" value="InterPro"/>
</dbReference>
<keyword evidence="5 7" id="KW-1133">Transmembrane helix</keyword>
<evidence type="ECO:0000256" key="2">
    <source>
        <dbReference type="ARBA" id="ARBA00022670"/>
    </source>
</evidence>
<dbReference type="PROSITE" id="PS00855">
    <property type="entry name" value="SPASE_II"/>
    <property type="match status" value="1"/>
</dbReference>
<evidence type="ECO:0000313" key="8">
    <source>
        <dbReference type="EMBL" id="SVC50920.1"/>
    </source>
</evidence>
<keyword evidence="1" id="KW-1003">Cell membrane</keyword>
<keyword evidence="2" id="KW-0645">Protease</keyword>
<organism evidence="8">
    <name type="scientific">marine metagenome</name>
    <dbReference type="NCBI Taxonomy" id="408172"/>
    <lineage>
        <taxon>unclassified sequences</taxon>
        <taxon>metagenomes</taxon>
        <taxon>ecological metagenomes</taxon>
    </lineage>
</organism>
<dbReference type="PANTHER" id="PTHR33695:SF1">
    <property type="entry name" value="LIPOPROTEIN SIGNAL PEPTIDASE"/>
    <property type="match status" value="1"/>
</dbReference>
<dbReference type="Pfam" id="PF01252">
    <property type="entry name" value="Peptidase_A8"/>
    <property type="match status" value="1"/>
</dbReference>
<feature type="transmembrane region" description="Helical" evidence="7">
    <location>
        <begin position="119"/>
        <end position="139"/>
    </location>
</feature>
<evidence type="ECO:0008006" key="9">
    <source>
        <dbReference type="Google" id="ProtNLM"/>
    </source>
</evidence>
<name>A0A382MQQ3_9ZZZZ</name>
<evidence type="ECO:0000256" key="4">
    <source>
        <dbReference type="ARBA" id="ARBA00022801"/>
    </source>
</evidence>
<accession>A0A382MQQ3</accession>